<dbReference type="InterPro" id="IPR023616">
    <property type="entry name" value="Cyt_c_oxase-like_su1_dom"/>
</dbReference>
<keyword evidence="12" id="KW-0186">Copper</keyword>
<evidence type="ECO:0000256" key="5">
    <source>
        <dbReference type="ARBA" id="ARBA00022617"/>
    </source>
</evidence>
<dbReference type="SUPFAM" id="SSF81442">
    <property type="entry name" value="Cytochrome c oxidase subunit I-like"/>
    <property type="match status" value="1"/>
</dbReference>
<evidence type="ECO:0000256" key="3">
    <source>
        <dbReference type="ARBA" id="ARBA00022448"/>
    </source>
</evidence>
<feature type="transmembrane region" description="Helical" evidence="16">
    <location>
        <begin position="467"/>
        <end position="488"/>
    </location>
</feature>
<evidence type="ECO:0000256" key="16">
    <source>
        <dbReference type="SAM" id="Phobius"/>
    </source>
</evidence>
<reference evidence="19 20" key="1">
    <citation type="submission" date="2017-05" db="EMBL/GenBank/DDBJ databases">
        <authorList>
            <person name="Varghese N."/>
            <person name="Submissions S."/>
        </authorList>
    </citation>
    <scope>NUCLEOTIDE SEQUENCE [LARGE SCALE GENOMIC DNA]</scope>
    <source>
        <strain evidence="19 20">SM16</strain>
    </source>
</reference>
<keyword evidence="8" id="KW-0479">Metal-binding</keyword>
<evidence type="ECO:0000313" key="19">
    <source>
        <dbReference type="EMBL" id="SMP75578.1"/>
    </source>
</evidence>
<evidence type="ECO:0000256" key="4">
    <source>
        <dbReference type="ARBA" id="ARBA00022475"/>
    </source>
</evidence>
<protein>
    <submittedName>
        <fullName evidence="19">Cytochrome c oxidase subunit I+III</fullName>
    </submittedName>
</protein>
<feature type="transmembrane region" description="Helical" evidence="16">
    <location>
        <begin position="162"/>
        <end position="188"/>
    </location>
</feature>
<feature type="transmembrane region" description="Helical" evidence="16">
    <location>
        <begin position="200"/>
        <end position="227"/>
    </location>
</feature>
<feature type="transmembrane region" description="Helical" evidence="16">
    <location>
        <begin position="656"/>
        <end position="679"/>
    </location>
</feature>
<feature type="transmembrane region" description="Helical" evidence="16">
    <location>
        <begin position="354"/>
        <end position="373"/>
    </location>
</feature>
<keyword evidence="13 16" id="KW-0472">Membrane</keyword>
<feature type="domain" description="Heme-copper oxidase subunit III family profile" evidence="17">
    <location>
        <begin position="659"/>
        <end position="833"/>
    </location>
</feature>
<keyword evidence="7 14" id="KW-0812">Transmembrane</keyword>
<dbReference type="SUPFAM" id="SSF81452">
    <property type="entry name" value="Cytochrome c oxidase subunit III-like"/>
    <property type="match status" value="1"/>
</dbReference>
<feature type="region of interest" description="Disordered" evidence="15">
    <location>
        <begin position="529"/>
        <end position="556"/>
    </location>
</feature>
<dbReference type="Gene3D" id="1.20.120.80">
    <property type="entry name" value="Cytochrome c oxidase, subunit III, four-helix bundle"/>
    <property type="match status" value="1"/>
</dbReference>
<evidence type="ECO:0000256" key="15">
    <source>
        <dbReference type="SAM" id="MobiDB-lite"/>
    </source>
</evidence>
<comment type="similarity">
    <text evidence="2 14">Belongs to the heme-copper respiratory oxidase family.</text>
</comment>
<evidence type="ECO:0000256" key="11">
    <source>
        <dbReference type="ARBA" id="ARBA00023004"/>
    </source>
</evidence>
<dbReference type="PANTHER" id="PTHR10422:SF35">
    <property type="entry name" value="CYTOCHROME BO(3) UBIQUINOL OXIDASE SUBUNIT 1"/>
    <property type="match status" value="1"/>
</dbReference>
<feature type="transmembrane region" description="Helical" evidence="16">
    <location>
        <begin position="813"/>
        <end position="831"/>
    </location>
</feature>
<evidence type="ECO:0000256" key="9">
    <source>
        <dbReference type="ARBA" id="ARBA00022982"/>
    </source>
</evidence>
<dbReference type="InterPro" id="IPR000883">
    <property type="entry name" value="Cyt_C_Oxase_1"/>
</dbReference>
<keyword evidence="3 14" id="KW-0813">Transport</keyword>
<accession>A0ABY1QQ88</accession>
<dbReference type="Gene3D" id="1.20.210.10">
    <property type="entry name" value="Cytochrome c oxidase-like, subunit I domain"/>
    <property type="match status" value="1"/>
</dbReference>
<feature type="transmembrane region" description="Helical" evidence="16">
    <location>
        <begin position="283"/>
        <end position="305"/>
    </location>
</feature>
<dbReference type="InterPro" id="IPR023615">
    <property type="entry name" value="Cyt_c_Oxase_su1_BS"/>
</dbReference>
<evidence type="ECO:0000259" key="17">
    <source>
        <dbReference type="PROSITE" id="PS50253"/>
    </source>
</evidence>
<keyword evidence="10 16" id="KW-1133">Transmembrane helix</keyword>
<feature type="transmembrane region" description="Helical" evidence="16">
    <location>
        <begin position="393"/>
        <end position="413"/>
    </location>
</feature>
<feature type="transmembrane region" description="Helical" evidence="16">
    <location>
        <begin position="731"/>
        <end position="751"/>
    </location>
</feature>
<keyword evidence="9 14" id="KW-0249">Electron transport</keyword>
<gene>
    <name evidence="19" type="ORF">SAMN06296065_10894</name>
</gene>
<sequence>MKPDPSLLEHLDRTWSDPPGFWGFLTTVDHKRIAARYIVTALLLMFLAGMLALDMRWQLSVPENTRMTPQLFNESFSLHGSTMLFLVSVPLMEAMAFWLVPLMLGARNMAFPRLGAFSFWLYFGGVLTLWVAHAIDITPDLGWFEYPPLSGPAYSPGHRADIWAQMITFTEVAALAASVNVAATILKMRPPGMTLARMPVFLWAMLIASIMTIFSMPAVMLVTSMLIADRLVSTHFFSVAAGGDAVLFQHLFWFFGHPEVYIIFVPATGFVSSIVETFSRRPLYGHSVLVLAILSIGALAFGLWVHHMFAVGLPRLGNDFYTAASMAIAVPAGLQIFCWIATIGTGRTWFPTPMLWIIGFVATFVIGGLSGVMTASAALDLQLTDTYFIVAHLHYVLIGGAIFPLFGAFCYWYPKATGRLMSERWGKVAFVLIVGGFNLGFFPMHLLGLEGMPRRVYTYPADMGWETLNQIATAGSAIAVTGGLVFVANALCSYWRGRPAGADPWGGSTLEWGDCFAASCLQHRFHAPRREPHADVERRGSSEGLGRHGNRQTRSARLFGNGRAATLSTEERCALDLAARGGARRFGHVHRQHLHTLGDPDRRASHRSGVDRMVLAEPPTRENRTAGDYAMSGPREFETVGTLSNLPASASGPRHLVWWGNIGFMVIEGTGFLLAAAVYLYLMTQASVWPPAGDQLPGLLWSGIFTAGLLLSEIPNLWVLRCARAKDLAGVRWGTLAMAVIALLLFVPRGFEFAHLGVPWHQDAYGSAIWLLLVLHTVHVVTDWADTAVLGAWLFTHEVGDDQFADVEDNSNYWTFVVLCWLPVYLLVYWLPRAS</sequence>
<keyword evidence="6 14" id="KW-0679">Respiratory chain</keyword>
<dbReference type="Pfam" id="PF00115">
    <property type="entry name" value="COX1"/>
    <property type="match status" value="1"/>
</dbReference>
<evidence type="ECO:0000256" key="10">
    <source>
        <dbReference type="ARBA" id="ARBA00022989"/>
    </source>
</evidence>
<feature type="transmembrane region" description="Helical" evidence="16">
    <location>
        <begin position="699"/>
        <end position="719"/>
    </location>
</feature>
<keyword evidence="11" id="KW-0408">Iron</keyword>
<evidence type="ECO:0000256" key="7">
    <source>
        <dbReference type="ARBA" id="ARBA00022692"/>
    </source>
</evidence>
<feature type="transmembrane region" description="Helical" evidence="16">
    <location>
        <begin position="247"/>
        <end position="271"/>
    </location>
</feature>
<keyword evidence="20" id="KW-1185">Reference proteome</keyword>
<feature type="transmembrane region" description="Helical" evidence="16">
    <location>
        <begin position="116"/>
        <end position="135"/>
    </location>
</feature>
<dbReference type="PANTHER" id="PTHR10422">
    <property type="entry name" value="CYTOCHROME C OXIDASE SUBUNIT 1"/>
    <property type="match status" value="1"/>
</dbReference>
<name>A0ABY1QQ88_9SPHN</name>
<feature type="transmembrane region" description="Helical" evidence="16">
    <location>
        <begin position="34"/>
        <end position="53"/>
    </location>
</feature>
<dbReference type="RefSeq" id="WP_283406651.1">
    <property type="nucleotide sequence ID" value="NZ_FXUI01000008.1"/>
</dbReference>
<evidence type="ECO:0000256" key="13">
    <source>
        <dbReference type="ARBA" id="ARBA00023136"/>
    </source>
</evidence>
<feature type="transmembrane region" description="Helical" evidence="16">
    <location>
        <begin position="83"/>
        <end position="104"/>
    </location>
</feature>
<evidence type="ECO:0000256" key="6">
    <source>
        <dbReference type="ARBA" id="ARBA00022660"/>
    </source>
</evidence>
<keyword evidence="4" id="KW-1003">Cell membrane</keyword>
<dbReference type="PROSITE" id="PS50253">
    <property type="entry name" value="COX3"/>
    <property type="match status" value="1"/>
</dbReference>
<dbReference type="PROSITE" id="PS00077">
    <property type="entry name" value="COX1_CUB"/>
    <property type="match status" value="1"/>
</dbReference>
<dbReference type="PRINTS" id="PR01165">
    <property type="entry name" value="CYCOXIDASEI"/>
</dbReference>
<feature type="transmembrane region" description="Helical" evidence="16">
    <location>
        <begin position="320"/>
        <end position="342"/>
    </location>
</feature>
<proteinExistence type="inferred from homology"/>
<comment type="subcellular location">
    <subcellularLocation>
        <location evidence="1">Cell membrane</location>
        <topology evidence="1">Multi-pass membrane protein</topology>
    </subcellularLocation>
</comment>
<dbReference type="PROSITE" id="PS50855">
    <property type="entry name" value="COX1"/>
    <property type="match status" value="1"/>
</dbReference>
<evidence type="ECO:0000256" key="12">
    <source>
        <dbReference type="ARBA" id="ARBA00023008"/>
    </source>
</evidence>
<feature type="domain" description="Cytochrome oxidase subunit I profile" evidence="18">
    <location>
        <begin position="22"/>
        <end position="535"/>
    </location>
</feature>
<dbReference type="InterPro" id="IPR035973">
    <property type="entry name" value="Cyt_c_oxidase_su3-like_sf"/>
</dbReference>
<evidence type="ECO:0000313" key="20">
    <source>
        <dbReference type="Proteomes" id="UP001157910"/>
    </source>
</evidence>
<keyword evidence="5 14" id="KW-0349">Heme</keyword>
<dbReference type="InterPro" id="IPR000298">
    <property type="entry name" value="Cyt_c_oxidase-like_su3"/>
</dbReference>
<feature type="transmembrane region" description="Helical" evidence="16">
    <location>
        <begin position="425"/>
        <end position="447"/>
    </location>
</feature>
<evidence type="ECO:0000256" key="2">
    <source>
        <dbReference type="ARBA" id="ARBA00009578"/>
    </source>
</evidence>
<evidence type="ECO:0000259" key="18">
    <source>
        <dbReference type="PROSITE" id="PS50855"/>
    </source>
</evidence>
<dbReference type="InterPro" id="IPR013833">
    <property type="entry name" value="Cyt_c_oxidase_su3_a-hlx"/>
</dbReference>
<dbReference type="Proteomes" id="UP001157910">
    <property type="component" value="Unassembled WGS sequence"/>
</dbReference>
<dbReference type="InterPro" id="IPR036927">
    <property type="entry name" value="Cyt_c_oxase-like_su1_sf"/>
</dbReference>
<feature type="compositionally biased region" description="Basic and acidic residues" evidence="15">
    <location>
        <begin position="529"/>
        <end position="541"/>
    </location>
</feature>
<evidence type="ECO:0000256" key="14">
    <source>
        <dbReference type="RuleBase" id="RU000370"/>
    </source>
</evidence>
<dbReference type="EMBL" id="FXUI01000008">
    <property type="protein sequence ID" value="SMP75578.1"/>
    <property type="molecule type" value="Genomic_DNA"/>
</dbReference>
<organism evidence="19 20">
    <name type="scientific">Novosphingobium panipatense</name>
    <dbReference type="NCBI Taxonomy" id="428991"/>
    <lineage>
        <taxon>Bacteria</taxon>
        <taxon>Pseudomonadati</taxon>
        <taxon>Pseudomonadota</taxon>
        <taxon>Alphaproteobacteria</taxon>
        <taxon>Sphingomonadales</taxon>
        <taxon>Sphingomonadaceae</taxon>
        <taxon>Novosphingobium</taxon>
    </lineage>
</organism>
<comment type="caution">
    <text evidence="19">The sequence shown here is derived from an EMBL/GenBank/DDBJ whole genome shotgun (WGS) entry which is preliminary data.</text>
</comment>
<evidence type="ECO:0000256" key="1">
    <source>
        <dbReference type="ARBA" id="ARBA00004651"/>
    </source>
</evidence>
<evidence type="ECO:0000256" key="8">
    <source>
        <dbReference type="ARBA" id="ARBA00022723"/>
    </source>
</evidence>